<evidence type="ECO:0000313" key="5">
    <source>
        <dbReference type="EMBL" id="BBP88693.1"/>
    </source>
</evidence>
<comment type="similarity">
    <text evidence="1">Belongs to the pyrroline-5-carboxylate reductase family.</text>
</comment>
<proteinExistence type="inferred from homology"/>
<dbReference type="Gene3D" id="1.10.3730.10">
    <property type="entry name" value="ProC C-terminal domain-like"/>
    <property type="match status" value="1"/>
</dbReference>
<dbReference type="Pfam" id="PF14748">
    <property type="entry name" value="P5CR_dimer"/>
    <property type="match status" value="1"/>
</dbReference>
<dbReference type="NCBIfam" id="NF005384">
    <property type="entry name" value="PRK06928.1"/>
    <property type="match status" value="1"/>
</dbReference>
<evidence type="ECO:0000259" key="4">
    <source>
        <dbReference type="Pfam" id="PF14748"/>
    </source>
</evidence>
<dbReference type="InterPro" id="IPR029036">
    <property type="entry name" value="P5CR_dimer"/>
</dbReference>
<dbReference type="Pfam" id="PF03807">
    <property type="entry name" value="F420_oxidored"/>
    <property type="match status" value="1"/>
</dbReference>
<dbReference type="Proteomes" id="UP000464658">
    <property type="component" value="Chromosome"/>
</dbReference>
<evidence type="ECO:0000259" key="3">
    <source>
        <dbReference type="Pfam" id="PF03807"/>
    </source>
</evidence>
<gene>
    <name evidence="5" type="primary">proG</name>
    <name evidence="5" type="ORF">BsIDN1_23110</name>
</gene>
<dbReference type="SUPFAM" id="SSF48179">
    <property type="entry name" value="6-phosphogluconate dehydrogenase C-terminal domain-like"/>
    <property type="match status" value="1"/>
</dbReference>
<feature type="domain" description="Pyrroline-5-carboxylate reductase catalytic N-terminal" evidence="3">
    <location>
        <begin position="3"/>
        <end position="97"/>
    </location>
</feature>
<dbReference type="InterPro" id="IPR028939">
    <property type="entry name" value="P5C_Rdtase_cat_N"/>
</dbReference>
<evidence type="ECO:0000256" key="1">
    <source>
        <dbReference type="ARBA" id="ARBA00005525"/>
    </source>
</evidence>
<feature type="binding site" evidence="2">
    <location>
        <begin position="7"/>
        <end position="12"/>
    </location>
    <ligand>
        <name>NADP(+)</name>
        <dbReference type="ChEBI" id="CHEBI:58349"/>
    </ligand>
</feature>
<dbReference type="AlphaFoldDB" id="A0A5S9M6D6"/>
<feature type="binding site" evidence="2">
    <location>
        <position position="35"/>
    </location>
    <ligand>
        <name>NADP(+)</name>
        <dbReference type="ChEBI" id="CHEBI:58349"/>
    </ligand>
</feature>
<dbReference type="SUPFAM" id="SSF51735">
    <property type="entry name" value="NAD(P)-binding Rossmann-fold domains"/>
    <property type="match status" value="1"/>
</dbReference>
<keyword evidence="2" id="KW-0521">NADP</keyword>
<name>A0A5S9M6D6_BACIA</name>
<dbReference type="PANTHER" id="PTHR11645:SF53">
    <property type="entry name" value="PYRROLINE-5-CARBOXYLATE REDUCTASE 3"/>
    <property type="match status" value="1"/>
</dbReference>
<dbReference type="PIRSF" id="PIRSF000193">
    <property type="entry name" value="Pyrrol-5-carb_rd"/>
    <property type="match status" value="1"/>
</dbReference>
<reference evidence="5 6" key="1">
    <citation type="submission" date="2019-12" db="EMBL/GenBank/DDBJ databases">
        <title>Full genome sequence of a Bacillus safensis strain isolated from commercially available natto in Indonesia.</title>
        <authorList>
            <person name="Yoshida M."/>
            <person name="Uomi M."/>
            <person name="Waturangi D."/>
            <person name="Ekaputri J.J."/>
            <person name="Setiamarga D.H.E."/>
        </authorList>
    </citation>
    <scope>NUCLEOTIDE SEQUENCE [LARGE SCALE GENOMIC DNA]</scope>
    <source>
        <strain evidence="5 6">IDN1</strain>
    </source>
</reference>
<dbReference type="GO" id="GO:0055129">
    <property type="term" value="P:L-proline biosynthetic process"/>
    <property type="evidence" value="ECO:0007669"/>
    <property type="project" value="TreeGrafter"/>
</dbReference>
<dbReference type="InterPro" id="IPR036291">
    <property type="entry name" value="NAD(P)-bd_dom_sf"/>
</dbReference>
<evidence type="ECO:0000256" key="2">
    <source>
        <dbReference type="PIRSR" id="PIRSR000193-1"/>
    </source>
</evidence>
<sequence length="275" mass="30260">METIGIIGYGSMADMMVQKWLENGVLDAHQIMIHTRSETERLHQLKEKHQEVNICSLDELSASCDILFVCVPPLAVLDVLDQLPSQARAVHIVSVAAAVTLEKLQAHTTQPVSRYIPTLTSAVGTGVSLVAHGAAAGREEKERLHRLLSAFSIVREVEEDRFDAASNLTSSSPGFIAALFEEMAKAAVRNSDLSLEEANEFLTYALFLGTGQILVERGLTFAETVDRVATKRGITGEGAEVIQQQAPQMFDDLFTQTMKKYEQLKSQINEADKHH</sequence>
<protein>
    <submittedName>
        <fullName evidence="5">Pyrroline-5-carboxylate reductase 3</fullName>
    </submittedName>
</protein>
<dbReference type="GO" id="GO:0004735">
    <property type="term" value="F:pyrroline-5-carboxylate reductase activity"/>
    <property type="evidence" value="ECO:0007669"/>
    <property type="project" value="InterPro"/>
</dbReference>
<accession>A0A5S9M6D6</accession>
<dbReference type="PANTHER" id="PTHR11645">
    <property type="entry name" value="PYRROLINE-5-CARBOXYLATE REDUCTASE"/>
    <property type="match status" value="1"/>
</dbReference>
<dbReference type="Gene3D" id="3.40.50.720">
    <property type="entry name" value="NAD(P)-binding Rossmann-like Domain"/>
    <property type="match status" value="1"/>
</dbReference>
<feature type="domain" description="Pyrroline-5-carboxylate reductase dimerisation" evidence="4">
    <location>
        <begin position="159"/>
        <end position="264"/>
    </location>
</feature>
<dbReference type="InterPro" id="IPR000304">
    <property type="entry name" value="Pyrroline-COOH_reductase"/>
</dbReference>
<dbReference type="InterPro" id="IPR008927">
    <property type="entry name" value="6-PGluconate_DH-like_C_sf"/>
</dbReference>
<dbReference type="EMBL" id="AP021906">
    <property type="protein sequence ID" value="BBP88693.1"/>
    <property type="molecule type" value="Genomic_DNA"/>
</dbReference>
<evidence type="ECO:0000313" key="6">
    <source>
        <dbReference type="Proteomes" id="UP000464658"/>
    </source>
</evidence>
<organism evidence="5 6">
    <name type="scientific">Bacillus safensis</name>
    <dbReference type="NCBI Taxonomy" id="561879"/>
    <lineage>
        <taxon>Bacteria</taxon>
        <taxon>Bacillati</taxon>
        <taxon>Bacillota</taxon>
        <taxon>Bacilli</taxon>
        <taxon>Bacillales</taxon>
        <taxon>Bacillaceae</taxon>
        <taxon>Bacillus</taxon>
    </lineage>
</organism>